<name>A0A4Y9VRK4_9PROT</name>
<dbReference type="AlphaFoldDB" id="A0A4Y9VRK4"/>
<dbReference type="OrthoDB" id="433681at2"/>
<dbReference type="InterPro" id="IPR050834">
    <property type="entry name" value="Glycosyltransf_2"/>
</dbReference>
<comment type="caution">
    <text evidence="2">The sequence shown here is derived from an EMBL/GenBank/DDBJ whole genome shotgun (WGS) entry which is preliminary data.</text>
</comment>
<evidence type="ECO:0000259" key="1">
    <source>
        <dbReference type="Pfam" id="PF00535"/>
    </source>
</evidence>
<accession>A0A4Y9VRK4</accession>
<reference evidence="2 3" key="1">
    <citation type="submission" date="2018-02" db="EMBL/GenBank/DDBJ databases">
        <title>A novel lanthanide dependent methylotroph, Methylotenera sp. La3113.</title>
        <authorList>
            <person name="Lv H."/>
            <person name="Tani A."/>
        </authorList>
    </citation>
    <scope>NUCLEOTIDE SEQUENCE [LARGE SCALE GENOMIC DNA]</scope>
    <source>
        <strain evidence="2 3">La3113</strain>
    </source>
</reference>
<dbReference type="InterPro" id="IPR001173">
    <property type="entry name" value="Glyco_trans_2-like"/>
</dbReference>
<dbReference type="SUPFAM" id="SSF53448">
    <property type="entry name" value="Nucleotide-diphospho-sugar transferases"/>
    <property type="match status" value="1"/>
</dbReference>
<feature type="domain" description="Glycosyltransferase 2-like" evidence="1">
    <location>
        <begin position="8"/>
        <end position="136"/>
    </location>
</feature>
<dbReference type="Gene3D" id="3.90.550.10">
    <property type="entry name" value="Spore Coat Polysaccharide Biosynthesis Protein SpsA, Chain A"/>
    <property type="match status" value="1"/>
</dbReference>
<evidence type="ECO:0000313" key="2">
    <source>
        <dbReference type="EMBL" id="TFW71655.1"/>
    </source>
</evidence>
<dbReference type="InterPro" id="IPR029044">
    <property type="entry name" value="Nucleotide-diphossugar_trans"/>
</dbReference>
<protein>
    <submittedName>
        <fullName evidence="2">Glycosyl transferase family 2</fullName>
    </submittedName>
</protein>
<gene>
    <name evidence="2" type="ORF">C3Y98_06085</name>
</gene>
<proteinExistence type="predicted"/>
<dbReference type="RefSeq" id="WP_135277234.1">
    <property type="nucleotide sequence ID" value="NZ_PQVH01000008.1"/>
</dbReference>
<evidence type="ECO:0000313" key="3">
    <source>
        <dbReference type="Proteomes" id="UP000297706"/>
    </source>
</evidence>
<organism evidence="2 3">
    <name type="scientific">Methylotenera oryzisoli</name>
    <dbReference type="NCBI Taxonomy" id="2080758"/>
    <lineage>
        <taxon>Bacteria</taxon>
        <taxon>Pseudomonadati</taxon>
        <taxon>Pseudomonadota</taxon>
        <taxon>Betaproteobacteria</taxon>
        <taxon>Nitrosomonadales</taxon>
        <taxon>Methylophilaceae</taxon>
        <taxon>Methylotenera</taxon>
    </lineage>
</organism>
<keyword evidence="3" id="KW-1185">Reference proteome</keyword>
<dbReference type="PANTHER" id="PTHR43685:SF2">
    <property type="entry name" value="GLYCOSYLTRANSFERASE 2-LIKE DOMAIN-CONTAINING PROTEIN"/>
    <property type="match status" value="1"/>
</dbReference>
<dbReference type="PANTHER" id="PTHR43685">
    <property type="entry name" value="GLYCOSYLTRANSFERASE"/>
    <property type="match status" value="1"/>
</dbReference>
<keyword evidence="2" id="KW-0808">Transferase</keyword>
<dbReference type="EMBL" id="PQVH01000008">
    <property type="protein sequence ID" value="TFW71655.1"/>
    <property type="molecule type" value="Genomic_DNA"/>
</dbReference>
<dbReference type="Pfam" id="PF00535">
    <property type="entry name" value="Glycos_transf_2"/>
    <property type="match status" value="1"/>
</dbReference>
<sequence length="299" mass="33866">MMKSNVKVLLATFNGGDWVASQIDSILNQSGVDVVVNVSDDGSTDGTQQLLNNYAGIKVDLVLLPTKKNGSASANFFRLLRDTDLTYIDYVALSDQDDVWQEDKLGSAIQVIVKNNIAAYSSSVLAFWPNGKQKLINKAQPQQQYDYMFESAGPGCTFVLTKKLALELQSFLIENEEKCQLVALHDWFIYAYARSSGYKWFIDPRPHMLYRQHAENVVGANVGLKAKLARWKKLRDGWLVEQALLIANILGYSNALPIQKLVRYNLADRLWLILNVTKLRRRLRDRVALALFLILPLKR</sequence>
<dbReference type="Proteomes" id="UP000297706">
    <property type="component" value="Unassembled WGS sequence"/>
</dbReference>
<dbReference type="GO" id="GO:0016740">
    <property type="term" value="F:transferase activity"/>
    <property type="evidence" value="ECO:0007669"/>
    <property type="project" value="UniProtKB-KW"/>
</dbReference>